<gene>
    <name evidence="2" type="ORF">GMARGA_LOCUS19087</name>
</gene>
<keyword evidence="1" id="KW-1133">Transmembrane helix</keyword>
<accession>A0ABN7VI86</accession>
<dbReference type="Proteomes" id="UP000789901">
    <property type="component" value="Unassembled WGS sequence"/>
</dbReference>
<evidence type="ECO:0000256" key="1">
    <source>
        <dbReference type="SAM" id="Phobius"/>
    </source>
</evidence>
<evidence type="ECO:0000313" key="3">
    <source>
        <dbReference type="Proteomes" id="UP000789901"/>
    </source>
</evidence>
<proteinExistence type="predicted"/>
<keyword evidence="3" id="KW-1185">Reference proteome</keyword>
<comment type="caution">
    <text evidence="2">The sequence shown here is derived from an EMBL/GenBank/DDBJ whole genome shotgun (WGS) entry which is preliminary data.</text>
</comment>
<sequence length="55" mass="5825">NLSSNIVAIIEGIFGGLAGLIVLITIAVLIVKRYGHSSHPDLITLQKKSSNQPIT</sequence>
<evidence type="ECO:0000313" key="2">
    <source>
        <dbReference type="EMBL" id="CAG8776101.1"/>
    </source>
</evidence>
<protein>
    <submittedName>
        <fullName evidence="2">19136_t:CDS:1</fullName>
    </submittedName>
</protein>
<organism evidence="2 3">
    <name type="scientific">Gigaspora margarita</name>
    <dbReference type="NCBI Taxonomy" id="4874"/>
    <lineage>
        <taxon>Eukaryota</taxon>
        <taxon>Fungi</taxon>
        <taxon>Fungi incertae sedis</taxon>
        <taxon>Mucoromycota</taxon>
        <taxon>Glomeromycotina</taxon>
        <taxon>Glomeromycetes</taxon>
        <taxon>Diversisporales</taxon>
        <taxon>Gigasporaceae</taxon>
        <taxon>Gigaspora</taxon>
    </lineage>
</organism>
<feature type="non-terminal residue" evidence="2">
    <location>
        <position position="1"/>
    </location>
</feature>
<dbReference type="EMBL" id="CAJVQB010015703">
    <property type="protein sequence ID" value="CAG8776101.1"/>
    <property type="molecule type" value="Genomic_DNA"/>
</dbReference>
<keyword evidence="1" id="KW-0472">Membrane</keyword>
<reference evidence="2 3" key="1">
    <citation type="submission" date="2021-06" db="EMBL/GenBank/DDBJ databases">
        <authorList>
            <person name="Kallberg Y."/>
            <person name="Tangrot J."/>
            <person name="Rosling A."/>
        </authorList>
    </citation>
    <scope>NUCLEOTIDE SEQUENCE [LARGE SCALE GENOMIC DNA]</scope>
    <source>
        <strain evidence="2 3">120-4 pot B 10/14</strain>
    </source>
</reference>
<feature type="transmembrane region" description="Helical" evidence="1">
    <location>
        <begin position="6"/>
        <end position="31"/>
    </location>
</feature>
<keyword evidence="1" id="KW-0812">Transmembrane</keyword>
<name>A0ABN7VI86_GIGMA</name>